<dbReference type="EMBL" id="CP001108">
    <property type="protein sequence ID" value="ACF47035.1"/>
    <property type="molecule type" value="Genomic_DNA"/>
</dbReference>
<dbReference type="eggNOG" id="ENOG5032S6N">
    <property type="taxonomic scope" value="Bacteria"/>
</dbReference>
<accession>B4S589</accession>
<dbReference type="Gene3D" id="1.10.150.20">
    <property type="entry name" value="5' to 3' exonuclease, C-terminal subdomain"/>
    <property type="match status" value="1"/>
</dbReference>
<name>B4S589_PROA2</name>
<dbReference type="InterPro" id="IPR021725">
    <property type="entry name" value="Cdd1"/>
</dbReference>
<dbReference type="STRING" id="290512.Paes_2025"/>
<keyword evidence="2" id="KW-1185">Reference proteome</keyword>
<reference evidence="1" key="1">
    <citation type="submission" date="2008-06" db="EMBL/GenBank/DDBJ databases">
        <title>Complete sequence of chromosome of Prosthecochloris aestuarii DSM 271.</title>
        <authorList>
            <consortium name="US DOE Joint Genome Institute"/>
            <person name="Lucas S."/>
            <person name="Copeland A."/>
            <person name="Lapidus A."/>
            <person name="Glavina del Rio T."/>
            <person name="Dalin E."/>
            <person name="Tice H."/>
            <person name="Bruce D."/>
            <person name="Goodwin L."/>
            <person name="Pitluck S."/>
            <person name="Schmutz J."/>
            <person name="Larimer F."/>
            <person name="Land M."/>
            <person name="Hauser L."/>
            <person name="Kyrpides N."/>
            <person name="Anderson I."/>
            <person name="Liu Z."/>
            <person name="Li T."/>
            <person name="Zhao F."/>
            <person name="Overmann J."/>
            <person name="Bryant D.A."/>
            <person name="Richardson P."/>
        </authorList>
    </citation>
    <scope>NUCLEOTIDE SEQUENCE [LARGE SCALE GENOMIC DNA]</scope>
    <source>
        <strain evidence="1">DSM 271</strain>
    </source>
</reference>
<dbReference type="Pfam" id="PF11731">
    <property type="entry name" value="Cdd1"/>
    <property type="match status" value="1"/>
</dbReference>
<evidence type="ECO:0000313" key="1">
    <source>
        <dbReference type="EMBL" id="ACF47035.1"/>
    </source>
</evidence>
<dbReference type="HOGENOM" id="CLU_160712_1_0_10"/>
<protein>
    <submittedName>
        <fullName evidence="1">Mitomycin resistance protein</fullName>
    </submittedName>
</protein>
<evidence type="ECO:0000313" key="2">
    <source>
        <dbReference type="Proteomes" id="UP000002725"/>
    </source>
</evidence>
<proteinExistence type="predicted"/>
<organism evidence="1 2">
    <name type="scientific">Prosthecochloris aestuarii (strain DSM 271 / SK 413)</name>
    <dbReference type="NCBI Taxonomy" id="290512"/>
    <lineage>
        <taxon>Bacteria</taxon>
        <taxon>Pseudomonadati</taxon>
        <taxon>Chlorobiota</taxon>
        <taxon>Chlorobiia</taxon>
        <taxon>Chlorobiales</taxon>
        <taxon>Chlorobiaceae</taxon>
        <taxon>Prosthecochloris</taxon>
    </lineage>
</organism>
<sequence length="95" mass="10927">MNPEKVDRARLHKLTDLPNIGPALADDLRLIGIERPLDLVGRSPVELYQALSSITGTRQDPCVLDVFISITRFMEGEEPRPWWHYSTERKKMSHT</sequence>
<dbReference type="RefSeq" id="WP_012506568.1">
    <property type="nucleotide sequence ID" value="NC_011059.1"/>
</dbReference>
<gene>
    <name evidence="1" type="ordered locus">Paes_2025</name>
</gene>
<dbReference type="Proteomes" id="UP000002725">
    <property type="component" value="Chromosome"/>
</dbReference>
<dbReference type="KEGG" id="paa:Paes_2025"/>
<dbReference type="AlphaFoldDB" id="B4S589"/>